<protein>
    <submittedName>
        <fullName evidence="2">Pimeloyl-ACP methyl ester carboxylesterase</fullName>
    </submittedName>
</protein>
<organism evidence="2 3">
    <name type="scientific">Novosphingobium sediminicola</name>
    <dbReference type="NCBI Taxonomy" id="563162"/>
    <lineage>
        <taxon>Bacteria</taxon>
        <taxon>Pseudomonadati</taxon>
        <taxon>Pseudomonadota</taxon>
        <taxon>Alphaproteobacteria</taxon>
        <taxon>Sphingomonadales</taxon>
        <taxon>Sphingomonadaceae</taxon>
        <taxon>Novosphingobium</taxon>
    </lineage>
</organism>
<accession>A0A7W6CCS7</accession>
<dbReference type="EMBL" id="JACIDX010000003">
    <property type="protein sequence ID" value="MBB3954168.1"/>
    <property type="molecule type" value="Genomic_DNA"/>
</dbReference>
<dbReference type="PANTHER" id="PTHR43689">
    <property type="entry name" value="HYDROLASE"/>
    <property type="match status" value="1"/>
</dbReference>
<dbReference type="Pfam" id="PF12697">
    <property type="entry name" value="Abhydrolase_6"/>
    <property type="match status" value="1"/>
</dbReference>
<dbReference type="RefSeq" id="WP_183623461.1">
    <property type="nucleotide sequence ID" value="NZ_JACIDX010000003.1"/>
</dbReference>
<name>A0A7W6CCS7_9SPHN</name>
<dbReference type="InterPro" id="IPR000073">
    <property type="entry name" value="AB_hydrolase_1"/>
</dbReference>
<evidence type="ECO:0000313" key="2">
    <source>
        <dbReference type="EMBL" id="MBB3954168.1"/>
    </source>
</evidence>
<evidence type="ECO:0000313" key="3">
    <source>
        <dbReference type="Proteomes" id="UP000548867"/>
    </source>
</evidence>
<sequence>MKLWRWAGAALIAAALGAGAYVGAARAGWLRPDEGDMRARYATPASRFITVDGQALHVVDEGPHRADVPVVMLVHGSFASVHMWDGWAAGLKDRYRVIRFDRPGMGLSGPQPQGLYNGDAEAALIAALARQMDLPPFVLVGTSSAGEGVAHYAAQHPEALRGLVLANIAAGPLKPAPHFTPWFKAVLAFDGLLGGHHIPAMWGGILRMNYADPARVSPELAREWAELNNRAQGWPRHFGKAPPFSGTPADLAAITTPTLVLWSDRDPEVPLAKDGRQTLERLGAKDKAMAVVKDCGHMMPLECPQASLASVQAFLGRISR</sequence>
<dbReference type="InterPro" id="IPR029058">
    <property type="entry name" value="AB_hydrolase_fold"/>
</dbReference>
<keyword evidence="3" id="KW-1185">Reference proteome</keyword>
<proteinExistence type="predicted"/>
<dbReference type="PANTHER" id="PTHR43689:SF8">
    <property type="entry name" value="ALPHA_BETA-HYDROLASES SUPERFAMILY PROTEIN"/>
    <property type="match status" value="1"/>
</dbReference>
<gene>
    <name evidence="2" type="ORF">GGR38_001095</name>
</gene>
<dbReference type="PRINTS" id="PR00111">
    <property type="entry name" value="ABHYDROLASE"/>
</dbReference>
<dbReference type="AlphaFoldDB" id="A0A7W6CCS7"/>
<feature type="domain" description="AB hydrolase-1" evidence="1">
    <location>
        <begin position="71"/>
        <end position="306"/>
    </location>
</feature>
<dbReference type="Gene3D" id="3.40.50.1820">
    <property type="entry name" value="alpha/beta hydrolase"/>
    <property type="match status" value="1"/>
</dbReference>
<evidence type="ECO:0000259" key="1">
    <source>
        <dbReference type="Pfam" id="PF12697"/>
    </source>
</evidence>
<dbReference type="Proteomes" id="UP000548867">
    <property type="component" value="Unassembled WGS sequence"/>
</dbReference>
<comment type="caution">
    <text evidence="2">The sequence shown here is derived from an EMBL/GenBank/DDBJ whole genome shotgun (WGS) entry which is preliminary data.</text>
</comment>
<reference evidence="2 3" key="1">
    <citation type="submission" date="2020-08" db="EMBL/GenBank/DDBJ databases">
        <title>Genomic Encyclopedia of Type Strains, Phase IV (KMG-IV): sequencing the most valuable type-strain genomes for metagenomic binning, comparative biology and taxonomic classification.</title>
        <authorList>
            <person name="Goeker M."/>
        </authorList>
    </citation>
    <scope>NUCLEOTIDE SEQUENCE [LARGE SCALE GENOMIC DNA]</scope>
    <source>
        <strain evidence="2 3">DSM 27057</strain>
    </source>
</reference>
<dbReference type="SUPFAM" id="SSF53474">
    <property type="entry name" value="alpha/beta-Hydrolases"/>
    <property type="match status" value="1"/>
</dbReference>